<dbReference type="InterPro" id="IPR003439">
    <property type="entry name" value="ABC_transporter-like_ATP-bd"/>
</dbReference>
<keyword evidence="5 7" id="KW-1133">Transmembrane helix</keyword>
<accession>A0ABX0ESY0</accession>
<dbReference type="InterPro" id="IPR036640">
    <property type="entry name" value="ABC1_TM_sf"/>
</dbReference>
<evidence type="ECO:0000259" key="8">
    <source>
        <dbReference type="PROSITE" id="PS50893"/>
    </source>
</evidence>
<dbReference type="SMART" id="SM00382">
    <property type="entry name" value="AAA"/>
    <property type="match status" value="1"/>
</dbReference>
<dbReference type="InterPro" id="IPR039421">
    <property type="entry name" value="Type_1_exporter"/>
</dbReference>
<dbReference type="Gene3D" id="1.20.1560.10">
    <property type="entry name" value="ABC transporter type 1, transmembrane domain"/>
    <property type="match status" value="1"/>
</dbReference>
<comment type="caution">
    <text evidence="10">The sequence shown here is derived from an EMBL/GenBank/DDBJ whole genome shotgun (WGS) entry which is preliminary data.</text>
</comment>
<evidence type="ECO:0000256" key="3">
    <source>
        <dbReference type="ARBA" id="ARBA00022741"/>
    </source>
</evidence>
<evidence type="ECO:0000259" key="9">
    <source>
        <dbReference type="PROSITE" id="PS50929"/>
    </source>
</evidence>
<comment type="subcellular location">
    <subcellularLocation>
        <location evidence="1">Cell membrane</location>
        <topology evidence="1">Multi-pass membrane protein</topology>
    </subcellularLocation>
</comment>
<dbReference type="PROSITE" id="PS00211">
    <property type="entry name" value="ABC_TRANSPORTER_1"/>
    <property type="match status" value="1"/>
</dbReference>
<feature type="domain" description="ABC transporter" evidence="8">
    <location>
        <begin position="351"/>
        <end position="591"/>
    </location>
</feature>
<dbReference type="PANTHER" id="PTHR43394">
    <property type="entry name" value="ATP-DEPENDENT PERMEASE MDL1, MITOCHONDRIAL"/>
    <property type="match status" value="1"/>
</dbReference>
<feature type="domain" description="ABC transmembrane type-1" evidence="9">
    <location>
        <begin position="35"/>
        <end position="318"/>
    </location>
</feature>
<dbReference type="EMBL" id="SEWW01000001">
    <property type="protein sequence ID" value="NGZ43554.1"/>
    <property type="molecule type" value="Genomic_DNA"/>
</dbReference>
<dbReference type="GO" id="GO:0005524">
    <property type="term" value="F:ATP binding"/>
    <property type="evidence" value="ECO:0007669"/>
    <property type="project" value="UniProtKB-KW"/>
</dbReference>
<organism evidence="10 11">
    <name type="scientific">Aquirufa beregesia</name>
    <dbReference type="NCBI Taxonomy" id="2516556"/>
    <lineage>
        <taxon>Bacteria</taxon>
        <taxon>Pseudomonadati</taxon>
        <taxon>Bacteroidota</taxon>
        <taxon>Cytophagia</taxon>
        <taxon>Cytophagales</taxon>
        <taxon>Flectobacillaceae</taxon>
        <taxon>Aquirufa</taxon>
    </lineage>
</organism>
<evidence type="ECO:0000256" key="7">
    <source>
        <dbReference type="SAM" id="Phobius"/>
    </source>
</evidence>
<keyword evidence="4 10" id="KW-0067">ATP-binding</keyword>
<sequence>MHKIPLQLKFKILQDFLLVYKLIFSLNKKNTLFQLLIGCLIALIPTGTLYVTKNLFDQFGHIASTNFSTIFSWIALLISLQIIQSLLTHIDNYMAFIQEQKITNEIVYKILNKAIAIPYTYYEEAQYQDSLHIAQQQSQQNLPLIYQNFKSFLTQFLTFAILIIYFFTLIKPFAWLILVVAVPLTIIKWYSGFALHRLDKQLVSKERESYYLIHLLTGSAYAKELRTLNFGTYFLHRLKEIKSFIFHHKNKLQKKLISLGFLTEILEVSILFYILYGLAQMAFAQSIGISLFIVYIQGIQRIQSTLKNLLNSLLQLFQQRRFIQDFNLFLALDREKPIHGTVPMDNMGKGLEIKKVDFQYPGSTHKTLEQISLSCQIGQTIAIVGMNGAGKTTLIKLLAGLYSPSQGEINWNGHHLQELDAEIYKQNSLFVFQDFEKYFLKIKEIIAMGDLDHPMDMDAIQQAARLADAEEFIQQLPHSYETRLGKIFEGGEQISGGQWQKLAIARAFYRPAHLIVLDEPTSALDAISEAKIFQNFKQIASNRATILITHRLYNLKLADYIYVIDEGKIVEKGNFEELKSQNGLFKQLYDQQLV</sequence>
<evidence type="ECO:0000313" key="11">
    <source>
        <dbReference type="Proteomes" id="UP001318301"/>
    </source>
</evidence>
<evidence type="ECO:0000256" key="2">
    <source>
        <dbReference type="ARBA" id="ARBA00022692"/>
    </source>
</evidence>
<dbReference type="InterPro" id="IPR027417">
    <property type="entry name" value="P-loop_NTPase"/>
</dbReference>
<evidence type="ECO:0000256" key="6">
    <source>
        <dbReference type="ARBA" id="ARBA00023136"/>
    </source>
</evidence>
<evidence type="ECO:0000313" key="10">
    <source>
        <dbReference type="EMBL" id="NGZ43554.1"/>
    </source>
</evidence>
<keyword evidence="2 7" id="KW-0812">Transmembrane</keyword>
<dbReference type="InterPro" id="IPR011527">
    <property type="entry name" value="ABC1_TM_dom"/>
</dbReference>
<dbReference type="PANTHER" id="PTHR43394:SF1">
    <property type="entry name" value="ATP-BINDING CASSETTE SUB-FAMILY B MEMBER 10, MITOCHONDRIAL"/>
    <property type="match status" value="1"/>
</dbReference>
<dbReference type="PROSITE" id="PS50893">
    <property type="entry name" value="ABC_TRANSPORTER_2"/>
    <property type="match status" value="1"/>
</dbReference>
<dbReference type="InterPro" id="IPR003593">
    <property type="entry name" value="AAA+_ATPase"/>
</dbReference>
<feature type="transmembrane region" description="Helical" evidence="7">
    <location>
        <begin position="149"/>
        <end position="167"/>
    </location>
</feature>
<keyword evidence="6 7" id="KW-0472">Membrane</keyword>
<feature type="transmembrane region" description="Helical" evidence="7">
    <location>
        <begin position="31"/>
        <end position="50"/>
    </location>
</feature>
<feature type="transmembrane region" description="Helical" evidence="7">
    <location>
        <begin position="70"/>
        <end position="90"/>
    </location>
</feature>
<dbReference type="SUPFAM" id="SSF90123">
    <property type="entry name" value="ABC transporter transmembrane region"/>
    <property type="match status" value="1"/>
</dbReference>
<name>A0ABX0ESY0_9BACT</name>
<dbReference type="PROSITE" id="PS50929">
    <property type="entry name" value="ABC_TM1F"/>
    <property type="match status" value="1"/>
</dbReference>
<dbReference type="SUPFAM" id="SSF52540">
    <property type="entry name" value="P-loop containing nucleoside triphosphate hydrolases"/>
    <property type="match status" value="1"/>
</dbReference>
<protein>
    <submittedName>
        <fullName evidence="10">ABC transporter ATP-binding protein</fullName>
    </submittedName>
</protein>
<dbReference type="RefSeq" id="WP_166228907.1">
    <property type="nucleotide sequence ID" value="NZ_CBCSIJ010000001.1"/>
</dbReference>
<gene>
    <name evidence="10" type="ORF">EWU23_03600</name>
</gene>
<evidence type="ECO:0000256" key="5">
    <source>
        <dbReference type="ARBA" id="ARBA00022989"/>
    </source>
</evidence>
<reference evidence="10 11" key="1">
    <citation type="submission" date="2019-02" db="EMBL/GenBank/DDBJ databases">
        <title>Genome of a new Bacteroidetes strain.</title>
        <authorList>
            <person name="Pitt A."/>
        </authorList>
    </citation>
    <scope>NUCLEOTIDE SEQUENCE [LARGE SCALE GENOMIC DNA]</scope>
    <source>
        <strain evidence="10 11">50C-KIRBA</strain>
    </source>
</reference>
<feature type="transmembrane region" description="Helical" evidence="7">
    <location>
        <begin position="256"/>
        <end position="276"/>
    </location>
</feature>
<dbReference type="Proteomes" id="UP001318301">
    <property type="component" value="Unassembled WGS sequence"/>
</dbReference>
<proteinExistence type="predicted"/>
<keyword evidence="3" id="KW-0547">Nucleotide-binding</keyword>
<feature type="transmembrane region" description="Helical" evidence="7">
    <location>
        <begin position="173"/>
        <end position="191"/>
    </location>
</feature>
<dbReference type="Gene3D" id="3.40.50.300">
    <property type="entry name" value="P-loop containing nucleotide triphosphate hydrolases"/>
    <property type="match status" value="1"/>
</dbReference>
<evidence type="ECO:0000256" key="1">
    <source>
        <dbReference type="ARBA" id="ARBA00004651"/>
    </source>
</evidence>
<evidence type="ECO:0000256" key="4">
    <source>
        <dbReference type="ARBA" id="ARBA00022840"/>
    </source>
</evidence>
<keyword evidence="11" id="KW-1185">Reference proteome</keyword>
<dbReference type="InterPro" id="IPR017871">
    <property type="entry name" value="ABC_transporter-like_CS"/>
</dbReference>
<dbReference type="Pfam" id="PF00005">
    <property type="entry name" value="ABC_tran"/>
    <property type="match status" value="1"/>
</dbReference>